<dbReference type="AlphaFoldDB" id="A0AAE0P119"/>
<keyword evidence="2" id="KW-1133">Transmembrane helix</keyword>
<dbReference type="Proteomes" id="UP001281003">
    <property type="component" value="Unassembled WGS sequence"/>
</dbReference>
<feature type="transmembrane region" description="Helical" evidence="2">
    <location>
        <begin position="234"/>
        <end position="252"/>
    </location>
</feature>
<feature type="compositionally biased region" description="Basic and acidic residues" evidence="1">
    <location>
        <begin position="206"/>
        <end position="224"/>
    </location>
</feature>
<reference evidence="5" key="2">
    <citation type="submission" date="2023-07" db="EMBL/GenBank/DDBJ databases">
        <authorList>
            <consortium name="Lawrence Berkeley National Laboratory"/>
            <person name="Haridas S."/>
            <person name="Hensen N."/>
            <person name="Bonometti L."/>
            <person name="Westerberg I."/>
            <person name="Brannstrom I.O."/>
            <person name="Guillou S."/>
            <person name="Cros-Aarteil S."/>
            <person name="Calhoun S."/>
            <person name="Kuo A."/>
            <person name="Mondo S."/>
            <person name="Pangilinan J."/>
            <person name="Riley R."/>
            <person name="LaButti K."/>
            <person name="Andreopoulos B."/>
            <person name="Lipzen A."/>
            <person name="Chen C."/>
            <person name="Yanf M."/>
            <person name="Daum C."/>
            <person name="Ng V."/>
            <person name="Clum A."/>
            <person name="Steindorff A."/>
            <person name="Ohm R."/>
            <person name="Martin F."/>
            <person name="Silar P."/>
            <person name="Natvig D."/>
            <person name="Lalanne C."/>
            <person name="Gautier V."/>
            <person name="Ament-velasquez S.L."/>
            <person name="Kruys A."/>
            <person name="Hutchinson M.I."/>
            <person name="Powell A.J."/>
            <person name="Barry K."/>
            <person name="Miller A.N."/>
            <person name="Grigoriev I.V."/>
            <person name="Debuchy R."/>
            <person name="Gladieux P."/>
            <person name="Thoren M.H."/>
            <person name="Johannesson H."/>
        </authorList>
    </citation>
    <scope>NUCLEOTIDE SEQUENCE</scope>
    <source>
        <strain evidence="5">FGSC 1904</strain>
    </source>
</reference>
<proteinExistence type="predicted"/>
<feature type="signal peptide" evidence="3">
    <location>
        <begin position="1"/>
        <end position="19"/>
    </location>
</feature>
<comment type="caution">
    <text evidence="5">The sequence shown here is derived from an EMBL/GenBank/DDBJ whole genome shotgun (WGS) entry which is preliminary data.</text>
</comment>
<evidence type="ECO:0000313" key="5">
    <source>
        <dbReference type="EMBL" id="KAK3391336.1"/>
    </source>
</evidence>
<evidence type="ECO:0000313" key="6">
    <source>
        <dbReference type="Proteomes" id="UP001281003"/>
    </source>
</evidence>
<accession>A0AAE0P119</accession>
<organism evidence="5 6">
    <name type="scientific">Sordaria brevicollis</name>
    <dbReference type="NCBI Taxonomy" id="83679"/>
    <lineage>
        <taxon>Eukaryota</taxon>
        <taxon>Fungi</taxon>
        <taxon>Dikarya</taxon>
        <taxon>Ascomycota</taxon>
        <taxon>Pezizomycotina</taxon>
        <taxon>Sordariomycetes</taxon>
        <taxon>Sordariomycetidae</taxon>
        <taxon>Sordariales</taxon>
        <taxon>Sordariaceae</taxon>
        <taxon>Sordaria</taxon>
    </lineage>
</organism>
<name>A0AAE0P119_SORBR</name>
<keyword evidence="2" id="KW-0812">Transmembrane</keyword>
<gene>
    <name evidence="5" type="ORF">B0T20DRAFT_76970</name>
</gene>
<sequence>MRSNTLLAAGLAATASASAVPQRRADIAAPLITPGPILHGSPVQDALRAHNQAGQGVDKRAYAVGLEIEDLTGSGDKYTSCILGISSVLRSWSAAAPYPSDTAFASWVVEEGAELEEPITTVPLSEASKACETPSTIPPEPTIPASFTSAYSSYSSEALEWFSAGAKGVSSVAKDCPTKVGQIFELVYATDVAECKALANKINGKSTDDGKKDDSKDDGKKDDSNGTSGVASNSAPIFAAIAAFAGLVGVIAL</sequence>
<evidence type="ECO:0000259" key="4">
    <source>
        <dbReference type="Pfam" id="PF24870"/>
    </source>
</evidence>
<dbReference type="InterPro" id="IPR056637">
    <property type="entry name" value="DUF7735"/>
</dbReference>
<keyword evidence="6" id="KW-1185">Reference proteome</keyword>
<feature type="chain" id="PRO_5041898961" description="DUF7735 domain-containing protein" evidence="3">
    <location>
        <begin position="20"/>
        <end position="253"/>
    </location>
</feature>
<keyword evidence="2" id="KW-0472">Membrane</keyword>
<evidence type="ECO:0000256" key="2">
    <source>
        <dbReference type="SAM" id="Phobius"/>
    </source>
</evidence>
<protein>
    <recommendedName>
        <fullName evidence="4">DUF7735 domain-containing protein</fullName>
    </recommendedName>
</protein>
<reference evidence="5" key="1">
    <citation type="journal article" date="2023" name="Mol. Phylogenet. Evol.">
        <title>Genome-scale phylogeny and comparative genomics of the fungal order Sordariales.</title>
        <authorList>
            <person name="Hensen N."/>
            <person name="Bonometti L."/>
            <person name="Westerberg I."/>
            <person name="Brannstrom I.O."/>
            <person name="Guillou S."/>
            <person name="Cros-Aarteil S."/>
            <person name="Calhoun S."/>
            <person name="Haridas S."/>
            <person name="Kuo A."/>
            <person name="Mondo S."/>
            <person name="Pangilinan J."/>
            <person name="Riley R."/>
            <person name="LaButti K."/>
            <person name="Andreopoulos B."/>
            <person name="Lipzen A."/>
            <person name="Chen C."/>
            <person name="Yan M."/>
            <person name="Daum C."/>
            <person name="Ng V."/>
            <person name="Clum A."/>
            <person name="Steindorff A."/>
            <person name="Ohm R.A."/>
            <person name="Martin F."/>
            <person name="Silar P."/>
            <person name="Natvig D.O."/>
            <person name="Lalanne C."/>
            <person name="Gautier V."/>
            <person name="Ament-Velasquez S.L."/>
            <person name="Kruys A."/>
            <person name="Hutchinson M.I."/>
            <person name="Powell A.J."/>
            <person name="Barry K."/>
            <person name="Miller A.N."/>
            <person name="Grigoriev I.V."/>
            <person name="Debuchy R."/>
            <person name="Gladieux P."/>
            <person name="Hiltunen Thoren M."/>
            <person name="Johannesson H."/>
        </authorList>
    </citation>
    <scope>NUCLEOTIDE SEQUENCE</scope>
    <source>
        <strain evidence="5">FGSC 1904</strain>
    </source>
</reference>
<evidence type="ECO:0000256" key="3">
    <source>
        <dbReference type="SAM" id="SignalP"/>
    </source>
</evidence>
<dbReference type="Pfam" id="PF24870">
    <property type="entry name" value="DUF7735"/>
    <property type="match status" value="1"/>
</dbReference>
<feature type="region of interest" description="Disordered" evidence="1">
    <location>
        <begin position="203"/>
        <end position="232"/>
    </location>
</feature>
<feature type="domain" description="DUF7735" evidence="4">
    <location>
        <begin position="121"/>
        <end position="179"/>
    </location>
</feature>
<evidence type="ECO:0000256" key="1">
    <source>
        <dbReference type="SAM" id="MobiDB-lite"/>
    </source>
</evidence>
<keyword evidence="3" id="KW-0732">Signal</keyword>
<dbReference type="EMBL" id="JAUTDP010000013">
    <property type="protein sequence ID" value="KAK3391336.1"/>
    <property type="molecule type" value="Genomic_DNA"/>
</dbReference>